<name>A0ABD5CJW0_9BURK</name>
<protein>
    <recommendedName>
        <fullName evidence="4">Secreted protein</fullName>
    </recommendedName>
</protein>
<accession>A0ABD5CJW0</accession>
<comment type="caution">
    <text evidence="2">The sequence shown here is derived from an EMBL/GenBank/DDBJ whole genome shotgun (WGS) entry which is preliminary data.</text>
</comment>
<proteinExistence type="predicted"/>
<organism evidence="2 3">
    <name type="scientific">Paraburkholderia graminis</name>
    <dbReference type="NCBI Taxonomy" id="60548"/>
    <lineage>
        <taxon>Bacteria</taxon>
        <taxon>Pseudomonadati</taxon>
        <taxon>Pseudomonadota</taxon>
        <taxon>Betaproteobacteria</taxon>
        <taxon>Burkholderiales</taxon>
        <taxon>Burkholderiaceae</taxon>
        <taxon>Paraburkholderia</taxon>
    </lineage>
</organism>
<keyword evidence="1" id="KW-0732">Signal</keyword>
<feature type="signal peptide" evidence="1">
    <location>
        <begin position="1"/>
        <end position="21"/>
    </location>
</feature>
<reference evidence="2 3" key="1">
    <citation type="submission" date="2023-08" db="EMBL/GenBank/DDBJ databases">
        <title>Genome sequencing of plant associated microbes to promote plant fitness in Sorghum bicolor and Oryza sativa.</title>
        <authorList>
            <person name="Coleman-Derr D."/>
        </authorList>
    </citation>
    <scope>NUCLEOTIDE SEQUENCE [LARGE SCALE GENOMIC DNA]</scope>
    <source>
        <strain evidence="2 3">SLBN-33</strain>
    </source>
</reference>
<dbReference type="Proteomes" id="UP001245184">
    <property type="component" value="Unassembled WGS sequence"/>
</dbReference>
<feature type="chain" id="PRO_5044874371" description="Secreted protein" evidence="1">
    <location>
        <begin position="22"/>
        <end position="134"/>
    </location>
</feature>
<gene>
    <name evidence="2" type="ORF">QF025_003575</name>
</gene>
<evidence type="ECO:0000313" key="2">
    <source>
        <dbReference type="EMBL" id="MDR6204855.1"/>
    </source>
</evidence>
<evidence type="ECO:0000313" key="3">
    <source>
        <dbReference type="Proteomes" id="UP001245184"/>
    </source>
</evidence>
<sequence length="134" mass="13689">MKIRRLAASRARVLVSATCLASLTFQASPSYNSPAAGANPSNTITIVAGTYGRNCGQQEGNATLDLARRCNGRTACTYMLTGDVAGGGVLSCRSDLTAQWQCGDGQTHAAALAPGAAPGDRLLLGCREFPGAGK</sequence>
<dbReference type="EMBL" id="JAVIZN010000002">
    <property type="protein sequence ID" value="MDR6204855.1"/>
    <property type="molecule type" value="Genomic_DNA"/>
</dbReference>
<dbReference type="RefSeq" id="WP_310032663.1">
    <property type="nucleotide sequence ID" value="NZ_JAVIZN010000002.1"/>
</dbReference>
<evidence type="ECO:0008006" key="4">
    <source>
        <dbReference type="Google" id="ProtNLM"/>
    </source>
</evidence>
<dbReference type="AlphaFoldDB" id="A0ABD5CJW0"/>
<evidence type="ECO:0000256" key="1">
    <source>
        <dbReference type="SAM" id="SignalP"/>
    </source>
</evidence>